<evidence type="ECO:0000313" key="3">
    <source>
        <dbReference type="Proteomes" id="UP001204814"/>
    </source>
</evidence>
<dbReference type="Pfam" id="PF12363">
    <property type="entry name" value="Phage_TAC_12"/>
    <property type="match status" value="1"/>
</dbReference>
<dbReference type="AlphaFoldDB" id="A0AAP2XL56"/>
<comment type="caution">
    <text evidence="2">The sequence shown here is derived from an EMBL/GenBank/DDBJ whole genome shotgun (WGS) entry which is preliminary data.</text>
</comment>
<proteinExistence type="predicted"/>
<gene>
    <name evidence="2" type="ORF">NE542_00635</name>
</gene>
<evidence type="ECO:0000313" key="2">
    <source>
        <dbReference type="EMBL" id="MCQ5060349.1"/>
    </source>
</evidence>
<reference evidence="2" key="1">
    <citation type="submission" date="2022-06" db="EMBL/GenBank/DDBJ databases">
        <title>Isolation of gut microbiota from human fecal samples.</title>
        <authorList>
            <person name="Pamer E.G."/>
            <person name="Barat B."/>
            <person name="Waligurski E."/>
            <person name="Medina S."/>
            <person name="Paddock L."/>
            <person name="Mostad J."/>
        </authorList>
    </citation>
    <scope>NUCLEOTIDE SEQUENCE</scope>
    <source>
        <strain evidence="2">DFI.6.24</strain>
    </source>
</reference>
<evidence type="ECO:0000256" key="1">
    <source>
        <dbReference type="SAM" id="Coils"/>
    </source>
</evidence>
<organism evidence="2 3">
    <name type="scientific">Faecalibacillus intestinalis</name>
    <dbReference type="NCBI Taxonomy" id="1982626"/>
    <lineage>
        <taxon>Bacteria</taxon>
        <taxon>Bacillati</taxon>
        <taxon>Bacillota</taxon>
        <taxon>Erysipelotrichia</taxon>
        <taxon>Erysipelotrichales</taxon>
        <taxon>Coprobacillaceae</taxon>
        <taxon>Faecalibacillus</taxon>
    </lineage>
</organism>
<keyword evidence="1" id="KW-0175">Coiled coil</keyword>
<sequence length="132" mass="15075">MELIINEKVYNFKFGIGFVRHLDGKSSIKQDGIQFGIGLETLIPNLLTGNTVTLSDCLFVANMTEKPRITQDQLDNYIDDEETNIDSLFDDVLEELKKSNATKKKAEKLLENYQKEQERLEAMEATQIQATE</sequence>
<protein>
    <submittedName>
        <fullName evidence="2">Tail assembly chaperone</fullName>
    </submittedName>
</protein>
<name>A0AAP2XL56_9FIRM</name>
<accession>A0AAP2XL56</accession>
<feature type="coiled-coil region" evidence="1">
    <location>
        <begin position="89"/>
        <end position="126"/>
    </location>
</feature>
<dbReference type="Proteomes" id="UP001204814">
    <property type="component" value="Unassembled WGS sequence"/>
</dbReference>
<dbReference type="RefSeq" id="WP_227351878.1">
    <property type="nucleotide sequence ID" value="NZ_JAJDKX010000003.1"/>
</dbReference>
<dbReference type="InterPro" id="IPR024410">
    <property type="entry name" value="Phage_TAC_12"/>
</dbReference>
<dbReference type="EMBL" id="JANGBO010000001">
    <property type="protein sequence ID" value="MCQ5060349.1"/>
    <property type="molecule type" value="Genomic_DNA"/>
</dbReference>